<dbReference type="STRING" id="762982.HMPREF9442_02260"/>
<dbReference type="EMBL" id="AFBR01000065">
    <property type="protein sequence ID" value="EGG52815.1"/>
    <property type="molecule type" value="Genomic_DNA"/>
</dbReference>
<evidence type="ECO:0000313" key="2">
    <source>
        <dbReference type="Proteomes" id="UP000005546"/>
    </source>
</evidence>
<organism evidence="1 2">
    <name type="scientific">Paraprevotella xylaniphila YIT 11841</name>
    <dbReference type="NCBI Taxonomy" id="762982"/>
    <lineage>
        <taxon>Bacteria</taxon>
        <taxon>Pseudomonadati</taxon>
        <taxon>Bacteroidota</taxon>
        <taxon>Bacteroidia</taxon>
        <taxon>Bacteroidales</taxon>
        <taxon>Prevotellaceae</taxon>
        <taxon>Paraprevotella</taxon>
    </lineage>
</organism>
<protein>
    <submittedName>
        <fullName evidence="1">Conserved domain protein</fullName>
    </submittedName>
</protein>
<proteinExistence type="predicted"/>
<dbReference type="AlphaFoldDB" id="F3QVN4"/>
<dbReference type="Proteomes" id="UP000005546">
    <property type="component" value="Unassembled WGS sequence"/>
</dbReference>
<dbReference type="Gene3D" id="2.120.10.30">
    <property type="entry name" value="TolB, C-terminal domain"/>
    <property type="match status" value="1"/>
</dbReference>
<accession>F3QVN4</accession>
<dbReference type="eggNOG" id="ENOG5033597">
    <property type="taxonomic scope" value="Bacteria"/>
</dbReference>
<dbReference type="Pfam" id="PF17170">
    <property type="entry name" value="DUF5128"/>
    <property type="match status" value="1"/>
</dbReference>
<keyword evidence="2" id="KW-1185">Reference proteome</keyword>
<dbReference type="HOGENOM" id="CLU_725314_0_0_10"/>
<dbReference type="InterPro" id="IPR011042">
    <property type="entry name" value="6-blade_b-propeller_TolB-like"/>
</dbReference>
<sequence>MKMNLSKILATIIMGLIYASCTPSEHLNNIKVELFDSGHSLTFSSFLEGYKIISLSSDTSEAIVHYPDRLLFFDNRIFVMDRGGNKIIMYDRNGKFLKSTAKMEGRGHNEYIRVIDASIDEKDKKLYVHCDAPYQMMIFDLDLNLEKIIPMDYYMGEIAIEGNQLYGICYNEPKDGGGYRFVTVDKKDLKKEPTTLLSFENAIIGRWTLGKSLMPCHDGVYVCLPFDTRIYKFKDATVTEEYNMDFGEKGLIEHPVTKDMNPRWFDKNYRDINWSIVNMTESDSILLFNTNKAHAFIMNKNQYKCSGYLNFDNDIFPIACARIIPSQGLSNGVVYFTIPSSIENMLEQVKKGNEPLTPAIKEIKQKFDPDGNPMLIVWDIK</sequence>
<dbReference type="GeneID" id="98398175"/>
<dbReference type="OrthoDB" id="1045644at2"/>
<dbReference type="SUPFAM" id="SSF63825">
    <property type="entry name" value="YWTD domain"/>
    <property type="match status" value="1"/>
</dbReference>
<name>F3QVN4_9BACT</name>
<evidence type="ECO:0000313" key="1">
    <source>
        <dbReference type="EMBL" id="EGG52815.1"/>
    </source>
</evidence>
<gene>
    <name evidence="1" type="ORF">HMPREF9442_02260</name>
</gene>
<dbReference type="RefSeq" id="WP_008628099.1">
    <property type="nucleotide sequence ID" value="NZ_GL883865.1"/>
</dbReference>
<comment type="caution">
    <text evidence="1">The sequence shown here is derived from an EMBL/GenBank/DDBJ whole genome shotgun (WGS) entry which is preliminary data.</text>
</comment>
<reference evidence="1 2" key="1">
    <citation type="submission" date="2011-02" db="EMBL/GenBank/DDBJ databases">
        <authorList>
            <person name="Weinstock G."/>
            <person name="Sodergren E."/>
            <person name="Clifton S."/>
            <person name="Fulton L."/>
            <person name="Fulton B."/>
            <person name="Courtney L."/>
            <person name="Fronick C."/>
            <person name="Harrison M."/>
            <person name="Strong C."/>
            <person name="Farmer C."/>
            <person name="Delahaunty K."/>
            <person name="Markovic C."/>
            <person name="Hall O."/>
            <person name="Minx P."/>
            <person name="Tomlinson C."/>
            <person name="Mitreva M."/>
            <person name="Hou S."/>
            <person name="Chen J."/>
            <person name="Wollam A."/>
            <person name="Pepin K.H."/>
            <person name="Johnson M."/>
            <person name="Bhonagiri V."/>
            <person name="Zhang X."/>
            <person name="Suruliraj S."/>
            <person name="Warren W."/>
            <person name="Chinwalla A."/>
            <person name="Mardis E.R."/>
            <person name="Wilson R.K."/>
        </authorList>
    </citation>
    <scope>NUCLEOTIDE SEQUENCE [LARGE SCALE GENOMIC DNA]</scope>
    <source>
        <strain evidence="1 2">YIT 11841</strain>
    </source>
</reference>